<evidence type="ECO:0000256" key="5">
    <source>
        <dbReference type="ARBA" id="ARBA00022679"/>
    </source>
</evidence>
<protein>
    <recommendedName>
        <fullName evidence="2">FAD synthase</fullName>
        <ecNumber evidence="2">2.7.7.2</ecNumber>
    </recommendedName>
</protein>
<evidence type="ECO:0000256" key="1">
    <source>
        <dbReference type="ARBA" id="ARBA00004726"/>
    </source>
</evidence>
<evidence type="ECO:0000256" key="8">
    <source>
        <dbReference type="ARBA" id="ARBA00022827"/>
    </source>
</evidence>
<dbReference type="InterPro" id="IPR015864">
    <property type="entry name" value="FAD_synthase"/>
</dbReference>
<keyword evidence="3" id="KW-0285">Flavoprotein</keyword>
<evidence type="ECO:0000256" key="4">
    <source>
        <dbReference type="ARBA" id="ARBA00022643"/>
    </source>
</evidence>
<evidence type="ECO:0000256" key="2">
    <source>
        <dbReference type="ARBA" id="ARBA00012393"/>
    </source>
</evidence>
<keyword evidence="4" id="KW-0288">FMN</keyword>
<comment type="pathway">
    <text evidence="1">Cofactor biosynthesis; FAD biosynthesis; FAD from FMN: step 1/1.</text>
</comment>
<dbReference type="RefSeq" id="WP_051604553.1">
    <property type="nucleotide sequence ID" value="NZ_AP018940.1"/>
</dbReference>
<dbReference type="KEGG" id="mcr:MCFN_01340"/>
<dbReference type="EMBL" id="CP007521">
    <property type="protein sequence ID" value="AIA29414.1"/>
    <property type="molecule type" value="Genomic_DNA"/>
</dbReference>
<evidence type="ECO:0000256" key="6">
    <source>
        <dbReference type="ARBA" id="ARBA00022695"/>
    </source>
</evidence>
<evidence type="ECO:0000256" key="3">
    <source>
        <dbReference type="ARBA" id="ARBA00022630"/>
    </source>
</evidence>
<evidence type="ECO:0000259" key="11">
    <source>
        <dbReference type="Pfam" id="PF06574"/>
    </source>
</evidence>
<name>A0A059XLK7_9BACT</name>
<dbReference type="SUPFAM" id="SSF52374">
    <property type="entry name" value="Nucleotidylyl transferase"/>
    <property type="match status" value="1"/>
</dbReference>
<dbReference type="Pfam" id="PF06574">
    <property type="entry name" value="FAD_syn"/>
    <property type="match status" value="1"/>
</dbReference>
<dbReference type="UniPathway" id="UPA00277">
    <property type="reaction ID" value="UER00407"/>
</dbReference>
<dbReference type="eggNOG" id="COG0196">
    <property type="taxonomic scope" value="Bacteria"/>
</dbReference>
<keyword evidence="9" id="KW-0067">ATP-binding</keyword>
<evidence type="ECO:0000256" key="10">
    <source>
        <dbReference type="ARBA" id="ARBA00049494"/>
    </source>
</evidence>
<evidence type="ECO:0000256" key="9">
    <source>
        <dbReference type="ARBA" id="ARBA00022840"/>
    </source>
</evidence>
<dbReference type="OrthoDB" id="9803667at2"/>
<gene>
    <name evidence="12" type="ORF">MCFN_01340</name>
</gene>
<keyword evidence="5" id="KW-0808">Transferase</keyword>
<dbReference type="InterPro" id="IPR014729">
    <property type="entry name" value="Rossmann-like_a/b/a_fold"/>
</dbReference>
<proteinExistence type="predicted"/>
<comment type="catalytic activity">
    <reaction evidence="10">
        <text>FMN + ATP + H(+) = FAD + diphosphate</text>
        <dbReference type="Rhea" id="RHEA:17237"/>
        <dbReference type="ChEBI" id="CHEBI:15378"/>
        <dbReference type="ChEBI" id="CHEBI:30616"/>
        <dbReference type="ChEBI" id="CHEBI:33019"/>
        <dbReference type="ChEBI" id="CHEBI:57692"/>
        <dbReference type="ChEBI" id="CHEBI:58210"/>
        <dbReference type="EC" id="2.7.7.2"/>
    </reaction>
</comment>
<dbReference type="NCBIfam" id="NF045965">
    <property type="entry name" value="RibF_rel"/>
    <property type="match status" value="1"/>
</dbReference>
<organism evidence="12 13">
    <name type="scientific">Mycoplasmopsis californica</name>
    <dbReference type="NCBI Taxonomy" id="2113"/>
    <lineage>
        <taxon>Bacteria</taxon>
        <taxon>Bacillati</taxon>
        <taxon>Mycoplasmatota</taxon>
        <taxon>Mycoplasmoidales</taxon>
        <taxon>Metamycoplasmataceae</taxon>
        <taxon>Mycoplasmopsis</taxon>
    </lineage>
</organism>
<keyword evidence="13" id="KW-1185">Reference proteome</keyword>
<evidence type="ECO:0000313" key="12">
    <source>
        <dbReference type="EMBL" id="AIA29414.1"/>
    </source>
</evidence>
<dbReference type="GO" id="GO:0009231">
    <property type="term" value="P:riboflavin biosynthetic process"/>
    <property type="evidence" value="ECO:0007669"/>
    <property type="project" value="InterPro"/>
</dbReference>
<dbReference type="EC" id="2.7.7.2" evidence="2"/>
<accession>A0A059XLK7</accession>
<dbReference type="Gene3D" id="3.40.50.620">
    <property type="entry name" value="HUPs"/>
    <property type="match status" value="1"/>
</dbReference>
<evidence type="ECO:0000313" key="13">
    <source>
        <dbReference type="Proteomes" id="UP000027088"/>
    </source>
</evidence>
<feature type="domain" description="FAD synthetase" evidence="11">
    <location>
        <begin position="17"/>
        <end position="142"/>
    </location>
</feature>
<keyword evidence="7" id="KW-0547">Nucleotide-binding</keyword>
<dbReference type="GO" id="GO:0006747">
    <property type="term" value="P:FAD biosynthetic process"/>
    <property type="evidence" value="ECO:0007669"/>
    <property type="project" value="UniProtKB-UniPathway"/>
</dbReference>
<dbReference type="AlphaFoldDB" id="A0A059XLK7"/>
<dbReference type="Proteomes" id="UP000027088">
    <property type="component" value="Chromosome"/>
</dbReference>
<dbReference type="GO" id="GO:0003919">
    <property type="term" value="F:FMN adenylyltransferase activity"/>
    <property type="evidence" value="ECO:0007669"/>
    <property type="project" value="UniProtKB-EC"/>
</dbReference>
<dbReference type="GO" id="GO:0005524">
    <property type="term" value="F:ATP binding"/>
    <property type="evidence" value="ECO:0007669"/>
    <property type="project" value="UniProtKB-KW"/>
</dbReference>
<evidence type="ECO:0000256" key="7">
    <source>
        <dbReference type="ARBA" id="ARBA00022741"/>
    </source>
</evidence>
<keyword evidence="6" id="KW-0548">Nucleotidyltransferase</keyword>
<keyword evidence="8" id="KW-0274">FAD</keyword>
<reference evidence="12 13" key="1">
    <citation type="journal article" date="2014" name="Genome Announc.">
        <title>Complete Genome Sequence of the Bovine Mastitis Pathogen Mycoplasma californicum Strain ST-6T (ATCC 33461T).</title>
        <authorList>
            <person name="Calcutt M.J."/>
            <person name="Foecking M.F."/>
            <person name="Fox L.K."/>
        </authorList>
    </citation>
    <scope>NUCLEOTIDE SEQUENCE [LARGE SCALE GENOMIC DNA]</scope>
    <source>
        <strain evidence="12 13">ST-6</strain>
    </source>
</reference>
<sequence>MSLTVYTLSNLVELKKPIFMIGSFESFHIGHNLLYERAKELASQSEIERDIVIVYFSDVENLPKNHSVMFTDELFRLQAFAGIGIKYAVQLKYSIIRQMSPDNFIDTLVKKQNDFDLISGTDFKYGINAHGNIETLKNRFGNRFHPVQIMRLNNEQKVSTGFIKEALFAGDIDLVNILSVFKYGFHALIGKEDNRLKLDFRANLAKMRPGVYCANIEIANMYYYCLLTIHSNNERVIEMIDFTWTSDKKHQSKITINSFLRPFYPNSQEKINPDDVERAKEYFIYLSKK</sequence>